<dbReference type="InterPro" id="IPR017926">
    <property type="entry name" value="GATASE"/>
</dbReference>
<dbReference type="OrthoDB" id="9786812at2"/>
<dbReference type="PANTHER" id="PTHR42695">
    <property type="entry name" value="GLUTAMINE AMIDOTRANSFERASE YLR126C-RELATED"/>
    <property type="match status" value="1"/>
</dbReference>
<dbReference type="PROSITE" id="PS51273">
    <property type="entry name" value="GATASE_TYPE_1"/>
    <property type="match status" value="1"/>
</dbReference>
<evidence type="ECO:0000313" key="3">
    <source>
        <dbReference type="Proteomes" id="UP000238196"/>
    </source>
</evidence>
<organism evidence="2 3">
    <name type="scientific">Proteobacteria bacterium 228</name>
    <dbReference type="NCBI Taxonomy" id="2083153"/>
    <lineage>
        <taxon>Bacteria</taxon>
        <taxon>Pseudomonadati</taxon>
        <taxon>Pseudomonadota</taxon>
    </lineage>
</organism>
<dbReference type="SUPFAM" id="SSF52317">
    <property type="entry name" value="Class I glutamine amidotransferase-like"/>
    <property type="match status" value="1"/>
</dbReference>
<evidence type="ECO:0000313" key="2">
    <source>
        <dbReference type="EMBL" id="PPC75983.1"/>
    </source>
</evidence>
<dbReference type="InterPro" id="IPR029062">
    <property type="entry name" value="Class_I_gatase-like"/>
</dbReference>
<feature type="domain" description="Glutamine amidotransferase" evidence="1">
    <location>
        <begin position="51"/>
        <end position="192"/>
    </location>
</feature>
<dbReference type="InterPro" id="IPR044992">
    <property type="entry name" value="ChyE-like"/>
</dbReference>
<comment type="caution">
    <text evidence="2">The sequence shown here is derived from an EMBL/GenBank/DDBJ whole genome shotgun (WGS) entry which is preliminary data.</text>
</comment>
<dbReference type="EMBL" id="PRLP01000058">
    <property type="protein sequence ID" value="PPC75983.1"/>
    <property type="molecule type" value="Genomic_DNA"/>
</dbReference>
<dbReference type="Proteomes" id="UP000238196">
    <property type="component" value="Unassembled WGS sequence"/>
</dbReference>
<name>A0A2S5KMV0_9PROT</name>
<sequence length="237" mass="26069">MPRILVVKTGEAFAHVAQRHGDFDALFIKAMDLTPERVDICPAYAVEQLPDASEYAGIVVTGSHAMVSDREDWSERLGQWLVDVVHREKPLFAVCYGHQLLAHALGGEVGYHPQGPEMGTVDVSLSQNGQRDPLFGLLPSRFRAQSTHYQTVLRLPAEAQVLASNAFEPHHAYRVGPCAWATQFHPEFTAEVMSDYASAQRAALEQKGLDVDAILSGIDATTDAANLLRGFVRYTLD</sequence>
<evidence type="ECO:0000259" key="1">
    <source>
        <dbReference type="Pfam" id="PF00117"/>
    </source>
</evidence>
<protein>
    <submittedName>
        <fullName evidence="2">Glutamine amidotransferase</fullName>
    </submittedName>
</protein>
<keyword evidence="2" id="KW-0315">Glutamine amidotransferase</keyword>
<dbReference type="AlphaFoldDB" id="A0A2S5KMV0"/>
<gene>
    <name evidence="2" type="ORF">C4K68_17570</name>
</gene>
<dbReference type="GO" id="GO:0005829">
    <property type="term" value="C:cytosol"/>
    <property type="evidence" value="ECO:0007669"/>
    <property type="project" value="TreeGrafter"/>
</dbReference>
<dbReference type="CDD" id="cd01741">
    <property type="entry name" value="GATase1_1"/>
    <property type="match status" value="1"/>
</dbReference>
<dbReference type="NCBIfam" id="NF006562">
    <property type="entry name" value="PRK09065.1"/>
    <property type="match status" value="1"/>
</dbReference>
<dbReference type="PANTHER" id="PTHR42695:SF5">
    <property type="entry name" value="GLUTAMINE AMIDOTRANSFERASE YLR126C-RELATED"/>
    <property type="match status" value="1"/>
</dbReference>
<reference evidence="2 3" key="1">
    <citation type="submission" date="2018-02" db="EMBL/GenBank/DDBJ databases">
        <title>novel marine gammaproteobacteria from coastal saline agro ecosystem.</title>
        <authorList>
            <person name="Krishnan R."/>
            <person name="Ramesh Kumar N."/>
        </authorList>
    </citation>
    <scope>NUCLEOTIDE SEQUENCE [LARGE SCALE GENOMIC DNA]</scope>
    <source>
        <strain evidence="2 3">228</strain>
    </source>
</reference>
<proteinExistence type="predicted"/>
<dbReference type="Pfam" id="PF00117">
    <property type="entry name" value="GATase"/>
    <property type="match status" value="1"/>
</dbReference>
<accession>A0A2S5KMV0</accession>
<dbReference type="Gene3D" id="3.40.50.880">
    <property type="match status" value="1"/>
</dbReference>